<feature type="compositionally biased region" description="Low complexity" evidence="2">
    <location>
        <begin position="64"/>
        <end position="86"/>
    </location>
</feature>
<dbReference type="Proteomes" id="UP001595556">
    <property type="component" value="Unassembled WGS sequence"/>
</dbReference>
<evidence type="ECO:0008006" key="6">
    <source>
        <dbReference type="Google" id="ProtNLM"/>
    </source>
</evidence>
<organism evidence="4 5">
    <name type="scientific">Piscinibacterium candidicorallinum</name>
    <dbReference type="NCBI Taxonomy" id="1793872"/>
    <lineage>
        <taxon>Bacteria</taxon>
        <taxon>Pseudomonadati</taxon>
        <taxon>Pseudomonadota</taxon>
        <taxon>Betaproteobacteria</taxon>
        <taxon>Burkholderiales</taxon>
        <taxon>Piscinibacterium</taxon>
    </lineage>
</organism>
<evidence type="ECO:0000256" key="3">
    <source>
        <dbReference type="SAM" id="SignalP"/>
    </source>
</evidence>
<feature type="signal peptide" evidence="3">
    <location>
        <begin position="1"/>
        <end position="21"/>
    </location>
</feature>
<evidence type="ECO:0000313" key="4">
    <source>
        <dbReference type="EMBL" id="MFC3147276.1"/>
    </source>
</evidence>
<accession>A0ABV7H3U8</accession>
<dbReference type="RefSeq" id="WP_377302155.1">
    <property type="nucleotide sequence ID" value="NZ_CP180191.1"/>
</dbReference>
<keyword evidence="5" id="KW-1185">Reference proteome</keyword>
<keyword evidence="1" id="KW-0175">Coiled coil</keyword>
<comment type="caution">
    <text evidence="4">The sequence shown here is derived from an EMBL/GenBank/DDBJ whole genome shotgun (WGS) entry which is preliminary data.</text>
</comment>
<name>A0ABV7H3U8_9BURK</name>
<sequence length="161" mass="17656">MFRALRVLLLAGVGLAGAAQAQSSFYFICDREDGGRHLTDNEADARKYKNCQRKEMQPPAVVMPAQRLAPRPAAAAPSPGPASFPRVEPAEQVSRDQGRRQVLETELRAEETKCASLRRDLGEAERNVAAAGRLAGLRDDIARCDSNMVAIRQELARLRAM</sequence>
<proteinExistence type="predicted"/>
<evidence type="ECO:0000256" key="1">
    <source>
        <dbReference type="SAM" id="Coils"/>
    </source>
</evidence>
<dbReference type="EMBL" id="JBHRTI010000003">
    <property type="protein sequence ID" value="MFC3147276.1"/>
    <property type="molecule type" value="Genomic_DNA"/>
</dbReference>
<feature type="chain" id="PRO_5046044816" description="DUF4124 domain-containing protein" evidence="3">
    <location>
        <begin position="22"/>
        <end position="161"/>
    </location>
</feature>
<reference evidence="5" key="1">
    <citation type="journal article" date="2019" name="Int. J. Syst. Evol. Microbiol.">
        <title>The Global Catalogue of Microorganisms (GCM) 10K type strain sequencing project: providing services to taxonomists for standard genome sequencing and annotation.</title>
        <authorList>
            <consortium name="The Broad Institute Genomics Platform"/>
            <consortium name="The Broad Institute Genome Sequencing Center for Infectious Disease"/>
            <person name="Wu L."/>
            <person name="Ma J."/>
        </authorList>
    </citation>
    <scope>NUCLEOTIDE SEQUENCE [LARGE SCALE GENOMIC DNA]</scope>
    <source>
        <strain evidence="5">KCTC 52168</strain>
    </source>
</reference>
<evidence type="ECO:0000313" key="5">
    <source>
        <dbReference type="Proteomes" id="UP001595556"/>
    </source>
</evidence>
<evidence type="ECO:0000256" key="2">
    <source>
        <dbReference type="SAM" id="MobiDB-lite"/>
    </source>
</evidence>
<feature type="coiled-coil region" evidence="1">
    <location>
        <begin position="100"/>
        <end position="127"/>
    </location>
</feature>
<gene>
    <name evidence="4" type="ORF">ACFOEN_06430</name>
</gene>
<protein>
    <recommendedName>
        <fullName evidence="6">DUF4124 domain-containing protein</fullName>
    </recommendedName>
</protein>
<feature type="region of interest" description="Disordered" evidence="2">
    <location>
        <begin position="56"/>
        <end position="99"/>
    </location>
</feature>
<keyword evidence="3" id="KW-0732">Signal</keyword>